<dbReference type="Gene3D" id="3.30.200.20">
    <property type="entry name" value="Phosphorylase Kinase, domain 1"/>
    <property type="match status" value="1"/>
</dbReference>
<dbReference type="InterPro" id="IPR001245">
    <property type="entry name" value="Ser-Thr/Tyr_kinase_cat_dom"/>
</dbReference>
<dbReference type="PANTHER" id="PTHR44329:SF214">
    <property type="entry name" value="PROTEIN KINASE DOMAIN-CONTAINING PROTEIN"/>
    <property type="match status" value="1"/>
</dbReference>
<keyword evidence="2" id="KW-0812">Transmembrane</keyword>
<dbReference type="PROSITE" id="PS50011">
    <property type="entry name" value="PROTEIN_KINASE_DOM"/>
    <property type="match status" value="1"/>
</dbReference>
<dbReference type="CDD" id="cd13999">
    <property type="entry name" value="STKc_MAP3K-like"/>
    <property type="match status" value="1"/>
</dbReference>
<dbReference type="SUPFAM" id="SSF56112">
    <property type="entry name" value="Protein kinase-like (PK-like)"/>
    <property type="match status" value="1"/>
</dbReference>
<feature type="region of interest" description="Disordered" evidence="1">
    <location>
        <begin position="319"/>
        <end position="344"/>
    </location>
</feature>
<dbReference type="GO" id="GO:0005524">
    <property type="term" value="F:ATP binding"/>
    <property type="evidence" value="ECO:0007669"/>
    <property type="project" value="InterPro"/>
</dbReference>
<evidence type="ECO:0000313" key="4">
    <source>
        <dbReference type="EMBL" id="GMF30933.1"/>
    </source>
</evidence>
<name>A0A9W6X4Z1_9STRA</name>
<keyword evidence="2" id="KW-0472">Membrane</keyword>
<keyword evidence="2" id="KW-1133">Transmembrane helix</keyword>
<evidence type="ECO:0000256" key="2">
    <source>
        <dbReference type="SAM" id="Phobius"/>
    </source>
</evidence>
<dbReference type="AlphaFoldDB" id="A0A9W6X4Z1"/>
<dbReference type="Pfam" id="PF07714">
    <property type="entry name" value="PK_Tyr_Ser-Thr"/>
    <property type="match status" value="1"/>
</dbReference>
<keyword evidence="5" id="KW-1185">Reference proteome</keyword>
<evidence type="ECO:0000259" key="3">
    <source>
        <dbReference type="PROSITE" id="PS50011"/>
    </source>
</evidence>
<dbReference type="PANTHER" id="PTHR44329">
    <property type="entry name" value="SERINE/THREONINE-PROTEIN KINASE TNNI3K-RELATED"/>
    <property type="match status" value="1"/>
</dbReference>
<evidence type="ECO:0000313" key="5">
    <source>
        <dbReference type="Proteomes" id="UP001165121"/>
    </source>
</evidence>
<dbReference type="SMART" id="SM00220">
    <property type="entry name" value="S_TKc"/>
    <property type="match status" value="1"/>
</dbReference>
<comment type="caution">
    <text evidence="4">The sequence shown here is derived from an EMBL/GenBank/DDBJ whole genome shotgun (WGS) entry which is preliminary data.</text>
</comment>
<dbReference type="InterPro" id="IPR008271">
    <property type="entry name" value="Ser/Thr_kinase_AS"/>
</dbReference>
<dbReference type="InterPro" id="IPR000719">
    <property type="entry name" value="Prot_kinase_dom"/>
</dbReference>
<dbReference type="Proteomes" id="UP001165121">
    <property type="component" value="Unassembled WGS sequence"/>
</dbReference>
<organism evidence="4 5">
    <name type="scientific">Phytophthora fragariaefolia</name>
    <dbReference type="NCBI Taxonomy" id="1490495"/>
    <lineage>
        <taxon>Eukaryota</taxon>
        <taxon>Sar</taxon>
        <taxon>Stramenopiles</taxon>
        <taxon>Oomycota</taxon>
        <taxon>Peronosporomycetes</taxon>
        <taxon>Peronosporales</taxon>
        <taxon>Peronosporaceae</taxon>
        <taxon>Phytophthora</taxon>
    </lineage>
</organism>
<gene>
    <name evidence="4" type="ORF">Pfra01_000696100</name>
</gene>
<protein>
    <submittedName>
        <fullName evidence="4">Unnamed protein product</fullName>
    </submittedName>
</protein>
<accession>A0A9W6X4Z1</accession>
<feature type="transmembrane region" description="Helical" evidence="2">
    <location>
        <begin position="288"/>
        <end position="312"/>
    </location>
</feature>
<feature type="domain" description="Protein kinase" evidence="3">
    <location>
        <begin position="421"/>
        <end position="686"/>
    </location>
</feature>
<dbReference type="Gene3D" id="1.10.510.10">
    <property type="entry name" value="Transferase(Phosphotransferase) domain 1"/>
    <property type="match status" value="1"/>
</dbReference>
<evidence type="ECO:0000256" key="1">
    <source>
        <dbReference type="SAM" id="MobiDB-lite"/>
    </source>
</evidence>
<sequence length="686" mass="76411">MKVDNGCRLESADFMSAVLPSTATYFAFDGTNSDLARQLYLRAKVDESVDQLANFYVPDKVQQRLDFLGVKWNDLSGIAQLALLWDTGFGITIDNKPVQIWTLGGHSMSDLAIPLVQFRDVGCVEMNCTQPDNTLSYSNLYCNGEQMLNAARCIMTDFVDPKAIHEAMWITGGNPKVIPVPRARKHAWVDDYSNISYTVLAVHTVEGNNEPAYGMCATSDQNEGYGSLVLACHTTMNVSDAVWAAREEVTGTPWVSRWLVEDYGSGDEGVSGNSIAKMPAEVHDGLNMWLLIPIIAGAVVFGGLLVLVVCIIRQRSQRTANESDHGNMHGHGRMQSSNNLPSPEVPYQACKDTVPEDETISRSRQAIGTIESSLVSRRSVDSTIRFKTRFQEDLSTGSNYTLNKLLGSEHLVGKRVSYEAIKFEKALSKGANGEVWRATFQGHAVAVKRLLQTNTHRADEVEDFAQEIELSASLVHPNIVSFIAVAWNSLNNLVMLLEFFPAGDLQSYLKKNGENLSWAKDKIHIATGIGRAVHYLHSREPPLIHRDLKSKNVMLTNMLEAKIIDFRVSRARQEYSMTADVGTPYWTAPEILEGKRYTEQADIYSFGVILSELDTGKLPYHDALRPDGKKPRPFQIMEEVMAGKLRPSFLKDCPVRIHRVGEACCLHDPNQRPTADQVIRMLDGRE</sequence>
<dbReference type="OrthoDB" id="117418at2759"/>
<reference evidence="4" key="1">
    <citation type="submission" date="2023-04" db="EMBL/GenBank/DDBJ databases">
        <title>Phytophthora fragariaefolia NBRC 109709.</title>
        <authorList>
            <person name="Ichikawa N."/>
            <person name="Sato H."/>
            <person name="Tonouchi N."/>
        </authorList>
    </citation>
    <scope>NUCLEOTIDE SEQUENCE</scope>
    <source>
        <strain evidence="4">NBRC 109709</strain>
    </source>
</reference>
<dbReference type="GO" id="GO:0004674">
    <property type="term" value="F:protein serine/threonine kinase activity"/>
    <property type="evidence" value="ECO:0007669"/>
    <property type="project" value="TreeGrafter"/>
</dbReference>
<dbReference type="InterPro" id="IPR011009">
    <property type="entry name" value="Kinase-like_dom_sf"/>
</dbReference>
<proteinExistence type="predicted"/>
<dbReference type="PROSITE" id="PS00108">
    <property type="entry name" value="PROTEIN_KINASE_ST"/>
    <property type="match status" value="1"/>
</dbReference>
<dbReference type="EMBL" id="BSXT01000607">
    <property type="protein sequence ID" value="GMF30933.1"/>
    <property type="molecule type" value="Genomic_DNA"/>
</dbReference>
<dbReference type="InterPro" id="IPR051681">
    <property type="entry name" value="Ser/Thr_Kinases-Pseudokinases"/>
</dbReference>